<gene>
    <name evidence="2" type="ordered locus">MMOB6130</name>
</gene>
<evidence type="ECO:0000259" key="1">
    <source>
        <dbReference type="Pfam" id="PF07510"/>
    </source>
</evidence>
<dbReference type="RefSeq" id="WP_011265133.1">
    <property type="nucleotide sequence ID" value="NC_006908.1"/>
</dbReference>
<feature type="domain" description="GmrSD restriction endonucleases C-terminal" evidence="1">
    <location>
        <begin position="22"/>
        <end position="168"/>
    </location>
</feature>
<dbReference type="PANTHER" id="PTHR35149:SF1">
    <property type="entry name" value="DUF5655 DOMAIN-CONTAINING PROTEIN"/>
    <property type="match status" value="1"/>
</dbReference>
<name>Q6KH32_MYCM1</name>
<accession>Q6KH32</accession>
<evidence type="ECO:0000313" key="2">
    <source>
        <dbReference type="EMBL" id="AAT28099.1"/>
    </source>
</evidence>
<dbReference type="AlphaFoldDB" id="Q6KH32"/>
<organism evidence="2 3">
    <name type="scientific">Mycoplasma mobile (strain ATCC 43663 / 163K / NCTC 11711)</name>
    <name type="common">Mesomycoplasma mobile</name>
    <dbReference type="NCBI Taxonomy" id="267748"/>
    <lineage>
        <taxon>Bacteria</taxon>
        <taxon>Bacillati</taxon>
        <taxon>Mycoplasmatota</taxon>
        <taxon>Mycoplasmoidales</taxon>
        <taxon>Metamycoplasmataceae</taxon>
        <taxon>Mesomycoplasma</taxon>
    </lineage>
</organism>
<evidence type="ECO:0000313" key="3">
    <source>
        <dbReference type="Proteomes" id="UP000009072"/>
    </source>
</evidence>
<dbReference type="Pfam" id="PF07510">
    <property type="entry name" value="GmrSD_C"/>
    <property type="match status" value="1"/>
</dbReference>
<dbReference type="eggNOG" id="COG1479">
    <property type="taxonomic scope" value="Bacteria"/>
</dbReference>
<dbReference type="STRING" id="267748.MMOB6130"/>
<dbReference type="EMBL" id="AE017308">
    <property type="protein sequence ID" value="AAT28099.1"/>
    <property type="molecule type" value="Genomic_DNA"/>
</dbReference>
<dbReference type="HOGENOM" id="CLU_1516282_0_0_14"/>
<dbReference type="InterPro" id="IPR011089">
    <property type="entry name" value="GmrSD_C"/>
</dbReference>
<sequence>MKSFLNGNERISKNSIADIKLPNDRELETIIPKINAYHKEGKVTKVILQKIEKDVVLKRKNKGVLDLIYIESKTLEIEHIFPQNPQKISDTVEKENGNENNHINQIGNLILVESEINQELSNNIFATKKETLKKFKEKGKLFISNNEILNENEWTKKQIEKRTKNIIKKIKKLYPYF</sequence>
<dbReference type="PANTHER" id="PTHR35149">
    <property type="entry name" value="SLL5132 PROTEIN"/>
    <property type="match status" value="1"/>
</dbReference>
<protein>
    <recommendedName>
        <fullName evidence="1">GmrSD restriction endonucleases C-terminal domain-containing protein</fullName>
    </recommendedName>
</protein>
<proteinExistence type="predicted"/>
<dbReference type="Proteomes" id="UP000009072">
    <property type="component" value="Chromosome"/>
</dbReference>
<keyword evidence="3" id="KW-1185">Reference proteome</keyword>
<dbReference type="KEGG" id="mmo:MMOB6130"/>
<reference evidence="2 3" key="1">
    <citation type="journal article" date="2004" name="Genome Res.">
        <title>The complete genome and proteome of Mycoplasma mobile.</title>
        <authorList>
            <person name="Jaffe J.D."/>
            <person name="Stange-Thomann N."/>
            <person name="Smith C."/>
            <person name="DeCaprio D."/>
            <person name="Fisher S."/>
            <person name="Butler J."/>
            <person name="Calvo S."/>
            <person name="Elkins T."/>
            <person name="FitzGerald M.G."/>
            <person name="Hafez N."/>
            <person name="Kodira C.D."/>
            <person name="Major J."/>
            <person name="Wang S."/>
            <person name="Wilkinson J."/>
            <person name="Nicol R."/>
            <person name="Nusbaum C."/>
            <person name="Birren B."/>
            <person name="Berg H.C."/>
            <person name="Church G.M."/>
        </authorList>
    </citation>
    <scope>NUCLEOTIDE SEQUENCE [LARGE SCALE GENOMIC DNA]</scope>
    <source>
        <strain evidence="3">ATCC 43663 / 163K / NCTC 11711</strain>
    </source>
</reference>